<protein>
    <submittedName>
        <fullName evidence="1">Alpha/beta hydrolase</fullName>
    </submittedName>
</protein>
<comment type="caution">
    <text evidence="1">The sequence shown here is derived from an EMBL/GenBank/DDBJ whole genome shotgun (WGS) entry which is preliminary data.</text>
</comment>
<sequence>MCKDKKISILNAKNDVKIPMMEEVTHVYFVPGMAADVSIFEYINLPNDKYQVHTIPWKIPIKDENIQVYAKRMCKEVFHENCVLIGVSFGGIVAQEMSRFLDVKKLIIISSIKSKHELPSRLKVMGKIKAYKILPTFIISKIDNWEKLAFGDFAKKRAVMYQRYLSVNDKNYLDWSIKNIVCWDQEEVIEGIVHIHGDKDIIFPIQNIENCIKVKNGTHVMIVNRAKWFNAHLPEIIEE</sequence>
<accession>A0ABP6UPU4</accession>
<reference evidence="2" key="1">
    <citation type="journal article" date="2019" name="Int. J. Syst. Evol. Microbiol.">
        <title>The Global Catalogue of Microorganisms (GCM) 10K type strain sequencing project: providing services to taxonomists for standard genome sequencing and annotation.</title>
        <authorList>
            <consortium name="The Broad Institute Genomics Platform"/>
            <consortium name="The Broad Institute Genome Sequencing Center for Infectious Disease"/>
            <person name="Wu L."/>
            <person name="Ma J."/>
        </authorList>
    </citation>
    <scope>NUCLEOTIDE SEQUENCE [LARGE SCALE GENOMIC DNA]</scope>
    <source>
        <strain evidence="2">JCM 17106</strain>
    </source>
</reference>
<dbReference type="Gene3D" id="3.40.50.1820">
    <property type="entry name" value="alpha/beta hydrolase"/>
    <property type="match status" value="1"/>
</dbReference>
<dbReference type="InterPro" id="IPR029058">
    <property type="entry name" value="AB_hydrolase_fold"/>
</dbReference>
<keyword evidence="1" id="KW-0378">Hydrolase</keyword>
<evidence type="ECO:0000313" key="2">
    <source>
        <dbReference type="Proteomes" id="UP001500459"/>
    </source>
</evidence>
<keyword evidence="2" id="KW-1185">Reference proteome</keyword>
<dbReference type="Proteomes" id="UP001500459">
    <property type="component" value="Unassembled WGS sequence"/>
</dbReference>
<name>A0ABP6UPU4_9FLAO</name>
<dbReference type="RefSeq" id="WP_344929336.1">
    <property type="nucleotide sequence ID" value="NZ_BAABCW010000016.1"/>
</dbReference>
<evidence type="ECO:0000313" key="1">
    <source>
        <dbReference type="EMBL" id="GAA3516437.1"/>
    </source>
</evidence>
<dbReference type="GO" id="GO:0016787">
    <property type="term" value="F:hydrolase activity"/>
    <property type="evidence" value="ECO:0007669"/>
    <property type="project" value="UniProtKB-KW"/>
</dbReference>
<dbReference type="EMBL" id="BAABCW010000016">
    <property type="protein sequence ID" value="GAA3516437.1"/>
    <property type="molecule type" value="Genomic_DNA"/>
</dbReference>
<gene>
    <name evidence="1" type="ORF">GCM10022393_33180</name>
</gene>
<organism evidence="1 2">
    <name type="scientific">Aquimarina addita</name>
    <dbReference type="NCBI Taxonomy" id="870485"/>
    <lineage>
        <taxon>Bacteria</taxon>
        <taxon>Pseudomonadati</taxon>
        <taxon>Bacteroidota</taxon>
        <taxon>Flavobacteriia</taxon>
        <taxon>Flavobacteriales</taxon>
        <taxon>Flavobacteriaceae</taxon>
        <taxon>Aquimarina</taxon>
    </lineage>
</organism>
<dbReference type="SUPFAM" id="SSF53474">
    <property type="entry name" value="alpha/beta-Hydrolases"/>
    <property type="match status" value="1"/>
</dbReference>
<proteinExistence type="predicted"/>